<keyword evidence="1 4" id="KW-0808">Transferase</keyword>
<dbReference type="Gene3D" id="3.40.630.30">
    <property type="match status" value="1"/>
</dbReference>
<dbReference type="AlphaFoldDB" id="A0A2J6SBD5"/>
<dbReference type="PROSITE" id="PS51186">
    <property type="entry name" value="GNAT"/>
    <property type="match status" value="1"/>
</dbReference>
<keyword evidence="2" id="KW-0012">Acyltransferase</keyword>
<dbReference type="SUPFAM" id="SSF55729">
    <property type="entry name" value="Acyl-CoA N-acyltransferases (Nat)"/>
    <property type="match status" value="1"/>
</dbReference>
<evidence type="ECO:0000256" key="1">
    <source>
        <dbReference type="ARBA" id="ARBA00022679"/>
    </source>
</evidence>
<dbReference type="PANTHER" id="PTHR43877">
    <property type="entry name" value="AMINOALKYLPHOSPHONATE N-ACETYLTRANSFERASE-RELATED-RELATED"/>
    <property type="match status" value="1"/>
</dbReference>
<dbReference type="EMBL" id="KZ613937">
    <property type="protein sequence ID" value="PMD48052.1"/>
    <property type="molecule type" value="Genomic_DNA"/>
</dbReference>
<organism evidence="4 5">
    <name type="scientific">Hyaloscypha variabilis (strain UAMH 11265 / GT02V1 / F)</name>
    <name type="common">Meliniomyces variabilis</name>
    <dbReference type="NCBI Taxonomy" id="1149755"/>
    <lineage>
        <taxon>Eukaryota</taxon>
        <taxon>Fungi</taxon>
        <taxon>Dikarya</taxon>
        <taxon>Ascomycota</taxon>
        <taxon>Pezizomycotina</taxon>
        <taxon>Leotiomycetes</taxon>
        <taxon>Helotiales</taxon>
        <taxon>Hyaloscyphaceae</taxon>
        <taxon>Hyaloscypha</taxon>
        <taxon>Hyaloscypha variabilis</taxon>
    </lineage>
</organism>
<evidence type="ECO:0000259" key="3">
    <source>
        <dbReference type="PROSITE" id="PS51186"/>
    </source>
</evidence>
<reference evidence="4 5" key="1">
    <citation type="submission" date="2016-04" db="EMBL/GenBank/DDBJ databases">
        <title>A degradative enzymes factory behind the ericoid mycorrhizal symbiosis.</title>
        <authorList>
            <consortium name="DOE Joint Genome Institute"/>
            <person name="Martino E."/>
            <person name="Morin E."/>
            <person name="Grelet G."/>
            <person name="Kuo A."/>
            <person name="Kohler A."/>
            <person name="Daghino S."/>
            <person name="Barry K."/>
            <person name="Choi C."/>
            <person name="Cichocki N."/>
            <person name="Clum A."/>
            <person name="Copeland A."/>
            <person name="Hainaut M."/>
            <person name="Haridas S."/>
            <person name="Labutti K."/>
            <person name="Lindquist E."/>
            <person name="Lipzen A."/>
            <person name="Khouja H.-R."/>
            <person name="Murat C."/>
            <person name="Ohm R."/>
            <person name="Olson A."/>
            <person name="Spatafora J."/>
            <person name="Veneault-Fourrey C."/>
            <person name="Henrissat B."/>
            <person name="Grigoriev I."/>
            <person name="Martin F."/>
            <person name="Perotto S."/>
        </authorList>
    </citation>
    <scope>NUCLEOTIDE SEQUENCE [LARGE SCALE GENOMIC DNA]</scope>
    <source>
        <strain evidence="4 5">F</strain>
    </source>
</reference>
<dbReference type="Proteomes" id="UP000235786">
    <property type="component" value="Unassembled WGS sequence"/>
</dbReference>
<sequence length="214" mass="23683">MAPGLIVPPSTTPEPLRDFTISQLTTSEDVLTRLPQLCQILQDCVNEGSSIGFLAPLSTKDAEIYWKQVAELIAKGTLHLFILVSESSLTNGTLSLDHIPSSQPIHSTAIPSIVLGTIQLVTIPKTTHLHRAEVIKLLVSPSARRLGIARRLMSHVENFARGTGRTMLTLDTATESPALEMYRRLDWEEWGTCKDYASWPDGSRCDATFFRKDL</sequence>
<gene>
    <name evidence="4" type="ORF">L207DRAFT_626854</name>
</gene>
<dbReference type="InterPro" id="IPR000182">
    <property type="entry name" value="GNAT_dom"/>
</dbReference>
<dbReference type="CDD" id="cd04301">
    <property type="entry name" value="NAT_SF"/>
    <property type="match status" value="1"/>
</dbReference>
<evidence type="ECO:0000256" key="2">
    <source>
        <dbReference type="ARBA" id="ARBA00023315"/>
    </source>
</evidence>
<dbReference type="OrthoDB" id="41532at2759"/>
<evidence type="ECO:0000313" key="5">
    <source>
        <dbReference type="Proteomes" id="UP000235786"/>
    </source>
</evidence>
<dbReference type="PANTHER" id="PTHR43877:SF2">
    <property type="entry name" value="AMINOALKYLPHOSPHONATE N-ACETYLTRANSFERASE-RELATED"/>
    <property type="match status" value="1"/>
</dbReference>
<proteinExistence type="predicted"/>
<keyword evidence="5" id="KW-1185">Reference proteome</keyword>
<evidence type="ECO:0000313" key="4">
    <source>
        <dbReference type="EMBL" id="PMD48052.1"/>
    </source>
</evidence>
<dbReference type="Pfam" id="PF00583">
    <property type="entry name" value="Acetyltransf_1"/>
    <property type="match status" value="1"/>
</dbReference>
<dbReference type="InterPro" id="IPR016181">
    <property type="entry name" value="Acyl_CoA_acyltransferase"/>
</dbReference>
<protein>
    <submittedName>
        <fullName evidence="4">Acetyltransferase</fullName>
    </submittedName>
</protein>
<accession>A0A2J6SBD5</accession>
<dbReference type="GO" id="GO:0016747">
    <property type="term" value="F:acyltransferase activity, transferring groups other than amino-acyl groups"/>
    <property type="evidence" value="ECO:0007669"/>
    <property type="project" value="InterPro"/>
</dbReference>
<feature type="domain" description="N-acetyltransferase" evidence="3">
    <location>
        <begin position="57"/>
        <end position="214"/>
    </location>
</feature>
<dbReference type="InterPro" id="IPR050832">
    <property type="entry name" value="Bact_Acetyltransf"/>
</dbReference>
<name>A0A2J6SBD5_HYAVF</name>